<evidence type="ECO:0000313" key="1">
    <source>
        <dbReference type="EMBL" id="TCJ18598.1"/>
    </source>
</evidence>
<dbReference type="OrthoDB" id="9153186at2"/>
<dbReference type="Proteomes" id="UP000295334">
    <property type="component" value="Unassembled WGS sequence"/>
</dbReference>
<reference evidence="1 2" key="1">
    <citation type="submission" date="2019-03" db="EMBL/GenBank/DDBJ databases">
        <authorList>
            <person name="Kim M.K.M."/>
        </authorList>
    </citation>
    <scope>NUCLEOTIDE SEQUENCE [LARGE SCALE GENOMIC DNA]</scope>
    <source>
        <strain evidence="1 2">17J68-12</strain>
    </source>
</reference>
<protein>
    <submittedName>
        <fullName evidence="1">DUF4442 domain-containing protein</fullName>
    </submittedName>
</protein>
<dbReference type="InterPro" id="IPR027961">
    <property type="entry name" value="DUF4442"/>
</dbReference>
<name>A0A4R1BMQ5_9BACT</name>
<dbReference type="RefSeq" id="WP_131446941.1">
    <property type="nucleotide sequence ID" value="NZ_SJZI01000004.1"/>
</dbReference>
<proteinExistence type="predicted"/>
<dbReference type="AlphaFoldDB" id="A0A4R1BMQ5"/>
<evidence type="ECO:0000313" key="2">
    <source>
        <dbReference type="Proteomes" id="UP000295334"/>
    </source>
</evidence>
<keyword evidence="2" id="KW-1185">Reference proteome</keyword>
<sequence length="160" mass="17657">MNEIAAFQRLALNPVKFRAFLLAKLPSAFFAGLRVEALTERECTVMVPFKWFTQNPFRSTYFACLAMAAELSTGALCMQFLWKRQPAVSMLVTGTEARFFRKATGKTYFTCADGPAIHTAIGRAIATGEGQTVVARSTGRNTAGETVAEFNFTWSFKAKS</sequence>
<organism evidence="1 2">
    <name type="scientific">Flaviaesturariibacter flavus</name>
    <dbReference type="NCBI Taxonomy" id="2502780"/>
    <lineage>
        <taxon>Bacteria</taxon>
        <taxon>Pseudomonadati</taxon>
        <taxon>Bacteroidota</taxon>
        <taxon>Chitinophagia</taxon>
        <taxon>Chitinophagales</taxon>
        <taxon>Chitinophagaceae</taxon>
        <taxon>Flaviaestuariibacter</taxon>
    </lineage>
</organism>
<dbReference type="SUPFAM" id="SSF54637">
    <property type="entry name" value="Thioesterase/thiol ester dehydrase-isomerase"/>
    <property type="match status" value="1"/>
</dbReference>
<gene>
    <name evidence="1" type="ORF">EPD60_03605</name>
</gene>
<comment type="caution">
    <text evidence="1">The sequence shown here is derived from an EMBL/GenBank/DDBJ whole genome shotgun (WGS) entry which is preliminary data.</text>
</comment>
<dbReference type="EMBL" id="SJZI01000004">
    <property type="protein sequence ID" value="TCJ18598.1"/>
    <property type="molecule type" value="Genomic_DNA"/>
</dbReference>
<dbReference type="Pfam" id="PF14539">
    <property type="entry name" value="DUF4442"/>
    <property type="match status" value="1"/>
</dbReference>
<dbReference type="InterPro" id="IPR029069">
    <property type="entry name" value="HotDog_dom_sf"/>
</dbReference>
<accession>A0A4R1BMQ5</accession>
<dbReference type="Gene3D" id="3.10.129.10">
    <property type="entry name" value="Hotdog Thioesterase"/>
    <property type="match status" value="1"/>
</dbReference>